<feature type="compositionally biased region" description="Basic and acidic residues" evidence="5">
    <location>
        <begin position="184"/>
        <end position="244"/>
    </location>
</feature>
<proteinExistence type="inferred from homology"/>
<evidence type="ECO:0000256" key="3">
    <source>
        <dbReference type="ARBA" id="ARBA00023054"/>
    </source>
</evidence>
<dbReference type="PANTHER" id="PTHR31938">
    <property type="entry name" value="NUCLEAR SPECKLE SPLICING REGULATORY PROTEIN 1"/>
    <property type="match status" value="1"/>
</dbReference>
<comment type="caution">
    <text evidence="7">The sequence shown here is derived from an EMBL/GenBank/DDBJ whole genome shotgun (WGS) entry which is preliminary data.</text>
</comment>
<evidence type="ECO:0000256" key="1">
    <source>
        <dbReference type="ARBA" id="ARBA00010126"/>
    </source>
</evidence>
<feature type="compositionally biased region" description="Basic and acidic residues" evidence="5">
    <location>
        <begin position="263"/>
        <end position="286"/>
    </location>
</feature>
<feature type="region of interest" description="Disordered" evidence="5">
    <location>
        <begin position="184"/>
        <end position="491"/>
    </location>
</feature>
<reference evidence="7 8" key="1">
    <citation type="journal article" date="2019" name="Sci. Data">
        <title>Hybrid genome assembly and annotation of Danionella translucida.</title>
        <authorList>
            <person name="Kadobianskyi M."/>
            <person name="Schulze L."/>
            <person name="Schuelke M."/>
            <person name="Judkewitz B."/>
        </authorList>
    </citation>
    <scope>NUCLEOTIDE SEQUENCE [LARGE SCALE GENOMIC DNA]</scope>
    <source>
        <strain evidence="7 8">Bolton</strain>
    </source>
</reference>
<dbReference type="GO" id="GO:0000381">
    <property type="term" value="P:regulation of alternative mRNA splicing, via spliceosome"/>
    <property type="evidence" value="ECO:0007669"/>
    <property type="project" value="InterPro"/>
</dbReference>
<accession>A0A553R883</accession>
<protein>
    <recommendedName>
        <fullName evidence="2">Nuclear speckle splicing regulatory protein 1</fullName>
    </recommendedName>
    <alternativeName>
        <fullName evidence="4">Coiled-coil domain-containing protein 55</fullName>
    </alternativeName>
</protein>
<sequence length="510" mass="59609">MRSLTETHGLDVALGVGDRWTVTNAIQAPVNGNLKETAGGETDIIMSKQISRSSSVATAVCVALPLSDCFAHAPEPAAVKIRYGLILPQKKGASKSTPLPRPSVFGDDSDDETSVGESLQKEAIKKKMMKQTRLEMQKALEEDSTVYEYDNVYDDIQKERLESNKKLLGGKDKKPKYINQLLRAVEERKKEQERRDERKIQKEREAEGEQFADKEAFVTSAYREKLKERQEELEREKREAEIEGKQGTATGSATVEQSLSPEETQRRRESDAESQSDVERKTDKAMFPKSSQSKRHYRQKSPLSDSADEHDQQMKKEREKSHRKRDREKTKESRDSEDKYHHRKDDRERRRDKVREDDRHRRERDRPDRNDRRNSSPKERERDRKEERDRKRRDNSPKERDQKGDRREKSPRNKEREQDRKENVLKDKASKDELEKRGSKERGEETKESKTRESKDEKTADTENKSSTQVETSKFAKRSSEETVSSARDRYLARQINRFASKAYVEKEED</sequence>
<dbReference type="InterPro" id="IPR018612">
    <property type="entry name" value="NSRP1_N"/>
</dbReference>
<dbReference type="PANTHER" id="PTHR31938:SF4">
    <property type="entry name" value="NUCLEAR SPECKLE SPLICING REGULATORY PROTEIN 1"/>
    <property type="match status" value="1"/>
</dbReference>
<evidence type="ECO:0000256" key="2">
    <source>
        <dbReference type="ARBA" id="ARBA00020556"/>
    </source>
</evidence>
<dbReference type="AlphaFoldDB" id="A0A553R883"/>
<keyword evidence="8" id="KW-1185">Reference proteome</keyword>
<dbReference type="EMBL" id="SRMA01025170">
    <property type="protein sequence ID" value="TRY98392.1"/>
    <property type="molecule type" value="Genomic_DNA"/>
</dbReference>
<evidence type="ECO:0000313" key="7">
    <source>
        <dbReference type="EMBL" id="TRY98392.1"/>
    </source>
</evidence>
<dbReference type="STRING" id="623744.A0A553R883"/>
<dbReference type="Pfam" id="PF09745">
    <property type="entry name" value="NSRP1_N"/>
    <property type="match status" value="1"/>
</dbReference>
<evidence type="ECO:0000256" key="5">
    <source>
        <dbReference type="SAM" id="MobiDB-lite"/>
    </source>
</evidence>
<dbReference type="Proteomes" id="UP000316079">
    <property type="component" value="Unassembled WGS sequence"/>
</dbReference>
<keyword evidence="3" id="KW-0175">Coiled coil</keyword>
<dbReference type="InterPro" id="IPR042816">
    <property type="entry name" value="Nsrp1"/>
</dbReference>
<organism evidence="7 8">
    <name type="scientific">Danionella cerebrum</name>
    <dbReference type="NCBI Taxonomy" id="2873325"/>
    <lineage>
        <taxon>Eukaryota</taxon>
        <taxon>Metazoa</taxon>
        <taxon>Chordata</taxon>
        <taxon>Craniata</taxon>
        <taxon>Vertebrata</taxon>
        <taxon>Euteleostomi</taxon>
        <taxon>Actinopterygii</taxon>
        <taxon>Neopterygii</taxon>
        <taxon>Teleostei</taxon>
        <taxon>Ostariophysi</taxon>
        <taxon>Cypriniformes</taxon>
        <taxon>Danionidae</taxon>
        <taxon>Danioninae</taxon>
        <taxon>Danionella</taxon>
    </lineage>
</organism>
<feature type="compositionally biased region" description="Basic and acidic residues" evidence="5">
    <location>
        <begin position="327"/>
        <end position="464"/>
    </location>
</feature>
<evidence type="ECO:0000256" key="4">
    <source>
        <dbReference type="ARBA" id="ARBA00030718"/>
    </source>
</evidence>
<feature type="domain" description="Nuclear speckle splicing regulatory protein 1 N-terminal" evidence="6">
    <location>
        <begin position="133"/>
        <end position="247"/>
    </location>
</feature>
<feature type="compositionally biased region" description="Polar residues" evidence="5">
    <location>
        <begin position="247"/>
        <end position="262"/>
    </location>
</feature>
<evidence type="ECO:0000259" key="6">
    <source>
        <dbReference type="Pfam" id="PF09745"/>
    </source>
</evidence>
<feature type="region of interest" description="Disordered" evidence="5">
    <location>
        <begin position="92"/>
        <end position="116"/>
    </location>
</feature>
<name>A0A553R883_9TELE</name>
<comment type="similarity">
    <text evidence="1">Belongs to the NSRP1 family.</text>
</comment>
<evidence type="ECO:0000313" key="8">
    <source>
        <dbReference type="Proteomes" id="UP000316079"/>
    </source>
</evidence>
<dbReference type="OrthoDB" id="446635at2759"/>
<gene>
    <name evidence="7" type="ORF">DNTS_021811</name>
</gene>
<feature type="compositionally biased region" description="Basic and acidic residues" evidence="5">
    <location>
        <begin position="307"/>
        <end position="320"/>
    </location>
</feature>